<evidence type="ECO:0000313" key="2">
    <source>
        <dbReference type="Proteomes" id="UP000638263"/>
    </source>
</evidence>
<dbReference type="EMBL" id="BMMH01000027">
    <property type="protein sequence ID" value="GGL40814.1"/>
    <property type="molecule type" value="Genomic_DNA"/>
</dbReference>
<protein>
    <submittedName>
        <fullName evidence="1">Uncharacterized protein</fullName>
    </submittedName>
</protein>
<dbReference type="AlphaFoldDB" id="A0A917RXU8"/>
<evidence type="ECO:0000313" key="1">
    <source>
        <dbReference type="EMBL" id="GGL40814.1"/>
    </source>
</evidence>
<gene>
    <name evidence="1" type="ORF">GCM10011588_64530</name>
</gene>
<proteinExistence type="predicted"/>
<sequence length="338" mass="38119">MDNRLVQTAVLGGPSSDSPLYLPPELLAAMAFRRRYRNRRYYCGRLLGGCGWELNNKLYRDRACHFAHLPGGPECGRIRSGEDSADHLFMHRALTGALREHGAKQRFEGTFSDGECTDLLVSNVGDAWTVRIQLVDLPFDQFSALDDELRGALGRFDWMVGPEADRTARILVNRDGYVVRIRCGEEEGERVVRLGIQERAAEDIEWYRLADCRIEDNGVVRPPTPAPAPTEPIGVDHARVLAIVVALRKACRSDDAELAIELITQHADVIALVEQPGLERERRVLTEINAWAFAHHRAINSVADGPAYVLSKKARRKLQAELNRLRESVQRRRPDDRI</sequence>
<name>A0A917RXU8_9NOCA</name>
<organism evidence="1 2">
    <name type="scientific">Nocardia jinanensis</name>
    <dbReference type="NCBI Taxonomy" id="382504"/>
    <lineage>
        <taxon>Bacteria</taxon>
        <taxon>Bacillati</taxon>
        <taxon>Actinomycetota</taxon>
        <taxon>Actinomycetes</taxon>
        <taxon>Mycobacteriales</taxon>
        <taxon>Nocardiaceae</taxon>
        <taxon>Nocardia</taxon>
    </lineage>
</organism>
<accession>A0A917RXU8</accession>
<dbReference type="Proteomes" id="UP000638263">
    <property type="component" value="Unassembled WGS sequence"/>
</dbReference>
<reference evidence="1" key="2">
    <citation type="submission" date="2020-09" db="EMBL/GenBank/DDBJ databases">
        <authorList>
            <person name="Sun Q."/>
            <person name="Zhou Y."/>
        </authorList>
    </citation>
    <scope>NUCLEOTIDE SEQUENCE</scope>
    <source>
        <strain evidence="1">CGMCC 4.3508</strain>
    </source>
</reference>
<comment type="caution">
    <text evidence="1">The sequence shown here is derived from an EMBL/GenBank/DDBJ whole genome shotgun (WGS) entry which is preliminary data.</text>
</comment>
<reference evidence="1" key="1">
    <citation type="journal article" date="2014" name="Int. J. Syst. Evol. Microbiol.">
        <title>Complete genome sequence of Corynebacterium casei LMG S-19264T (=DSM 44701T), isolated from a smear-ripened cheese.</title>
        <authorList>
            <consortium name="US DOE Joint Genome Institute (JGI-PGF)"/>
            <person name="Walter F."/>
            <person name="Albersmeier A."/>
            <person name="Kalinowski J."/>
            <person name="Ruckert C."/>
        </authorList>
    </citation>
    <scope>NUCLEOTIDE SEQUENCE</scope>
    <source>
        <strain evidence="1">CGMCC 4.3508</strain>
    </source>
</reference>
<keyword evidence="2" id="KW-1185">Reference proteome</keyword>